<keyword evidence="5" id="KW-1185">Reference proteome</keyword>
<dbReference type="EMBL" id="JBBPBM010000006">
    <property type="protein sequence ID" value="KAK8581971.1"/>
    <property type="molecule type" value="Genomic_DNA"/>
</dbReference>
<dbReference type="SUPFAM" id="SSF50729">
    <property type="entry name" value="PH domain-like"/>
    <property type="match status" value="1"/>
</dbReference>
<accession>A0ABR2FME0</accession>
<evidence type="ECO:0000259" key="2">
    <source>
        <dbReference type="Pfam" id="PF05703"/>
    </source>
</evidence>
<feature type="domain" description="Pleckstrin-like plant" evidence="3">
    <location>
        <begin position="378"/>
        <end position="481"/>
    </location>
</feature>
<comment type="caution">
    <text evidence="4">The sequence shown here is derived from an EMBL/GenBank/DDBJ whole genome shotgun (WGS) entry which is preliminary data.</text>
</comment>
<evidence type="ECO:0000313" key="5">
    <source>
        <dbReference type="Proteomes" id="UP001472677"/>
    </source>
</evidence>
<dbReference type="Proteomes" id="UP001472677">
    <property type="component" value="Unassembled WGS sequence"/>
</dbReference>
<feature type="domain" description="VAN3-binding protein-like auxin canalisation" evidence="2">
    <location>
        <begin position="133"/>
        <end position="352"/>
    </location>
</feature>
<organism evidence="4 5">
    <name type="scientific">Hibiscus sabdariffa</name>
    <name type="common">roselle</name>
    <dbReference type="NCBI Taxonomy" id="183260"/>
    <lineage>
        <taxon>Eukaryota</taxon>
        <taxon>Viridiplantae</taxon>
        <taxon>Streptophyta</taxon>
        <taxon>Embryophyta</taxon>
        <taxon>Tracheophyta</taxon>
        <taxon>Spermatophyta</taxon>
        <taxon>Magnoliopsida</taxon>
        <taxon>eudicotyledons</taxon>
        <taxon>Gunneridae</taxon>
        <taxon>Pentapetalae</taxon>
        <taxon>rosids</taxon>
        <taxon>malvids</taxon>
        <taxon>Malvales</taxon>
        <taxon>Malvaceae</taxon>
        <taxon>Malvoideae</taxon>
        <taxon>Hibiscus</taxon>
    </lineage>
</organism>
<name>A0ABR2FME0_9ROSI</name>
<dbReference type="Pfam" id="PF08458">
    <property type="entry name" value="PH_2"/>
    <property type="match status" value="1"/>
</dbReference>
<evidence type="ECO:0000259" key="3">
    <source>
        <dbReference type="Pfam" id="PF08458"/>
    </source>
</evidence>
<protein>
    <submittedName>
        <fullName evidence="4">Uncharacterized protein</fullName>
    </submittedName>
</protein>
<gene>
    <name evidence="4" type="ORF">V6N12_072171</name>
</gene>
<dbReference type="Pfam" id="PF05703">
    <property type="entry name" value="Auxin_canalis"/>
    <property type="match status" value="1"/>
</dbReference>
<dbReference type="PANTHER" id="PTHR31351">
    <property type="entry name" value="EXPRESSED PROTEIN"/>
    <property type="match status" value="1"/>
</dbReference>
<proteinExistence type="predicted"/>
<feature type="compositionally biased region" description="Polar residues" evidence="1">
    <location>
        <begin position="164"/>
        <end position="190"/>
    </location>
</feature>
<dbReference type="InterPro" id="IPR040269">
    <property type="entry name" value="VAB"/>
</dbReference>
<feature type="region of interest" description="Disordered" evidence="1">
    <location>
        <begin position="164"/>
        <end position="196"/>
    </location>
</feature>
<dbReference type="Gene3D" id="2.30.29.30">
    <property type="entry name" value="Pleckstrin-homology domain (PH domain)/Phosphotyrosine-binding domain (PTB)"/>
    <property type="match status" value="1"/>
</dbReference>
<dbReference type="PANTHER" id="PTHR31351:SF2">
    <property type="entry name" value="PHOSPHOINOSITIDE BINDING PROTEIN"/>
    <property type="match status" value="1"/>
</dbReference>
<reference evidence="4 5" key="1">
    <citation type="journal article" date="2024" name="G3 (Bethesda)">
        <title>Genome assembly of Hibiscus sabdariffa L. provides insights into metabolisms of medicinal natural products.</title>
        <authorList>
            <person name="Kim T."/>
        </authorList>
    </citation>
    <scope>NUCLEOTIDE SEQUENCE [LARGE SCALE GENOMIC DNA]</scope>
    <source>
        <strain evidence="4">TK-2024</strain>
        <tissue evidence="4">Old leaves</tissue>
    </source>
</reference>
<evidence type="ECO:0000256" key="1">
    <source>
        <dbReference type="SAM" id="MobiDB-lite"/>
    </source>
</evidence>
<evidence type="ECO:0000313" key="4">
    <source>
        <dbReference type="EMBL" id="KAK8581971.1"/>
    </source>
</evidence>
<dbReference type="InterPro" id="IPR013666">
    <property type="entry name" value="PH_pln"/>
</dbReference>
<dbReference type="InterPro" id="IPR011993">
    <property type="entry name" value="PH-like_dom_sf"/>
</dbReference>
<sequence length="488" mass="53204">MPTPLNKKNPFALFIICKAEIQEAEDKDEVPLMGGAFPDSSAIDRIYPTSTFVFPNKGSTMHFRFTSNAKCQTVSLYSLASSCCVCWNPSLSLREEVDKFEMSSCSVRSSSKKLENIDENGPPRWLQLSCPLPETPTESMEYLARSWSLSAMELSKALASSAGNIETNDSNTTASRQSLIQQPSTDNSPPIVSPRESEDLKVGLSLTVAMVDAICKNIVRGRTMGKRLKDQKERKKQEIRTHNAQLHAAVSVAGVAAAVAALAASNAMLPEMETACLKTSSKVSTAIASAAALVASHCIEIAEDMGADHDQILTVVNSAMNVRTSGDVLTLTAGAATALRGAAALRARLQKTGTLALGEDGNGPNISTALNFVATGGELLKRTRKGALHWKQVSFYINSNWQVVVKLKSKHMGGTYTKKRKCVILGVHDGIPAWPGREKEDNSEQRAYFGIKTAERIIEFECRSRSDKQMWTDGIRLMLNYHNNMAYF</sequence>
<dbReference type="InterPro" id="IPR008546">
    <property type="entry name" value="VAN3-bd-like_auxin_canal"/>
</dbReference>